<gene>
    <name evidence="1" type="ORF">CYJ47_06500</name>
</gene>
<dbReference type="KEGG" id="cpyr:CYJ47_06500"/>
<dbReference type="RefSeq" id="WP_143485526.1">
    <property type="nucleotide sequence ID" value="NZ_CP136958.1"/>
</dbReference>
<dbReference type="AlphaFoldDB" id="A0AAF0YY64"/>
<reference evidence="1" key="2">
    <citation type="submission" date="2023-10" db="EMBL/GenBank/DDBJ databases">
        <authorList>
            <person name="Choi B."/>
        </authorList>
    </citation>
    <scope>NUCLEOTIDE SEQUENCE</scope>
    <source>
        <strain evidence="1">UMB0763</strain>
    </source>
</reference>
<protein>
    <submittedName>
        <fullName evidence="1">Uncharacterized protein</fullName>
    </submittedName>
</protein>
<organism evidence="1 2">
    <name type="scientific">Corynebacterium pyruviciproducens</name>
    <dbReference type="NCBI Taxonomy" id="598660"/>
    <lineage>
        <taxon>Bacteria</taxon>
        <taxon>Bacillati</taxon>
        <taxon>Actinomycetota</taxon>
        <taxon>Actinomycetes</taxon>
        <taxon>Mycobacteriales</taxon>
        <taxon>Corynebacteriaceae</taxon>
        <taxon>Corynebacterium</taxon>
    </lineage>
</organism>
<accession>A0AAF0YY64</accession>
<evidence type="ECO:0000313" key="2">
    <source>
        <dbReference type="Proteomes" id="UP000234560"/>
    </source>
</evidence>
<sequence>MIKSWCVLDDELVVIETNPDKHHKFLVKWFNLTCGMTRRELLTEANLKEVKRAIESALD</sequence>
<dbReference type="EMBL" id="CP136958">
    <property type="protein sequence ID" value="WOT03398.1"/>
    <property type="molecule type" value="Genomic_DNA"/>
</dbReference>
<proteinExistence type="predicted"/>
<evidence type="ECO:0000313" key="1">
    <source>
        <dbReference type="EMBL" id="WOT03398.1"/>
    </source>
</evidence>
<dbReference type="Proteomes" id="UP000234560">
    <property type="component" value="Chromosome"/>
</dbReference>
<name>A0AAF0YY64_9CORY</name>
<reference evidence="1" key="1">
    <citation type="submission" date="2017-12" db="EMBL/GenBank/DDBJ databases">
        <authorList>
            <person name="Thomas-White K."/>
            <person name="Wolfe A.J."/>
        </authorList>
    </citation>
    <scope>NUCLEOTIDE SEQUENCE</scope>
    <source>
        <strain evidence="1">UMB0763</strain>
    </source>
</reference>